<evidence type="ECO:0000313" key="3">
    <source>
        <dbReference type="RefSeq" id="XP_016502106.1"/>
    </source>
</evidence>
<dbReference type="Proteomes" id="UP000790787">
    <property type="component" value="Chromosome 7"/>
</dbReference>
<reference evidence="3" key="2">
    <citation type="submission" date="2025-08" db="UniProtKB">
        <authorList>
            <consortium name="RefSeq"/>
        </authorList>
    </citation>
    <scope>IDENTIFICATION</scope>
    <source>
        <tissue evidence="3">Leaf</tissue>
    </source>
</reference>
<dbReference type="KEGG" id="nta:107820354"/>
<name>A0A1S4CM35_TOBAC</name>
<feature type="region of interest" description="Disordered" evidence="1">
    <location>
        <begin position="300"/>
        <end position="333"/>
    </location>
</feature>
<organism evidence="2 3">
    <name type="scientific">Nicotiana tabacum</name>
    <name type="common">Common tobacco</name>
    <dbReference type="NCBI Taxonomy" id="4097"/>
    <lineage>
        <taxon>Eukaryota</taxon>
        <taxon>Viridiplantae</taxon>
        <taxon>Streptophyta</taxon>
        <taxon>Embryophyta</taxon>
        <taxon>Tracheophyta</taxon>
        <taxon>Spermatophyta</taxon>
        <taxon>Magnoliopsida</taxon>
        <taxon>eudicotyledons</taxon>
        <taxon>Gunneridae</taxon>
        <taxon>Pentapetalae</taxon>
        <taxon>asterids</taxon>
        <taxon>lamiids</taxon>
        <taxon>Solanales</taxon>
        <taxon>Solanaceae</taxon>
        <taxon>Nicotianoideae</taxon>
        <taxon>Nicotianeae</taxon>
        <taxon>Nicotiana</taxon>
    </lineage>
</organism>
<dbReference type="PaxDb" id="4097-A0A1S4CM35"/>
<feature type="region of interest" description="Disordered" evidence="1">
    <location>
        <begin position="1"/>
        <end position="23"/>
    </location>
</feature>
<evidence type="ECO:0000256" key="1">
    <source>
        <dbReference type="SAM" id="MobiDB-lite"/>
    </source>
</evidence>
<sequence length="333" mass="37712">MAVQSDVPVADNTGRPAGVDNPSLSTVVVTSSAPFSSVVGRVPPSAAERGKSVVVDEYESESDVDPDDVWMFEEDITHSMVRAGGAARMIEIPFDLNLLVQGDNLVPQLSLLCSEAVNGSLRNIPNAEVRDEVAVMGLRTYLLEMENIRRANIRSRIFLQMLGKYRRYRNRCRELHERLRTDPRNRALGEELERRDRELMQTIRTKSELEDQLRLKDEELELGKGVAAECEHLQGQLRETQLEVDRRRGQFEEASAEWRRKLSAMAGRVADLERIERAWSEALSRAATLEETIRVLQSQFDRQSDEMSKIGSKRSETCSSIKDKKGVKPANTR</sequence>
<evidence type="ECO:0000313" key="2">
    <source>
        <dbReference type="Proteomes" id="UP000790787"/>
    </source>
</evidence>
<dbReference type="GeneID" id="107820354"/>
<dbReference type="AlphaFoldDB" id="A0A1S4CM35"/>
<protein>
    <submittedName>
        <fullName evidence="3">Uncharacterized protein LOC107820354 isoform X1</fullName>
    </submittedName>
</protein>
<dbReference type="RefSeq" id="XP_016502106.1">
    <property type="nucleotide sequence ID" value="XM_016646620.2"/>
</dbReference>
<proteinExistence type="predicted"/>
<reference evidence="2" key="1">
    <citation type="journal article" date="2014" name="Nat. Commun.">
        <title>The tobacco genome sequence and its comparison with those of tomato and potato.</title>
        <authorList>
            <person name="Sierro N."/>
            <person name="Battey J.N."/>
            <person name="Ouadi S."/>
            <person name="Bakaher N."/>
            <person name="Bovet L."/>
            <person name="Willig A."/>
            <person name="Goepfert S."/>
            <person name="Peitsch M.C."/>
            <person name="Ivanov N.V."/>
        </authorList>
    </citation>
    <scope>NUCLEOTIDE SEQUENCE [LARGE SCALE GENOMIC DNA]</scope>
</reference>
<gene>
    <name evidence="3" type="primary">LOC107820354</name>
</gene>
<keyword evidence="2" id="KW-1185">Reference proteome</keyword>
<accession>A0A1S4CM35</accession>
<dbReference type="RefSeq" id="XP_016502106.1">
    <property type="nucleotide sequence ID" value="XM_016646620.1"/>
</dbReference>
<dbReference type="OrthoDB" id="1242725at2759"/>
<feature type="compositionally biased region" description="Basic and acidic residues" evidence="1">
    <location>
        <begin position="302"/>
        <end position="326"/>
    </location>
</feature>